<feature type="compositionally biased region" description="Low complexity" evidence="5">
    <location>
        <begin position="684"/>
        <end position="710"/>
    </location>
</feature>
<feature type="region of interest" description="Disordered" evidence="5">
    <location>
        <begin position="617"/>
        <end position="750"/>
    </location>
</feature>
<keyword evidence="8" id="KW-1185">Reference proteome</keyword>
<keyword evidence="3" id="KW-0863">Zinc-finger</keyword>
<feature type="compositionally biased region" description="Basic and acidic residues" evidence="5">
    <location>
        <begin position="833"/>
        <end position="867"/>
    </location>
</feature>
<feature type="compositionally biased region" description="Low complexity" evidence="5">
    <location>
        <begin position="667"/>
        <end position="676"/>
    </location>
</feature>
<feature type="compositionally biased region" description="Polar residues" evidence="5">
    <location>
        <begin position="1330"/>
        <end position="1344"/>
    </location>
</feature>
<evidence type="ECO:0000256" key="4">
    <source>
        <dbReference type="ARBA" id="ARBA00022833"/>
    </source>
</evidence>
<accession>A0AAD4KAT5</accession>
<keyword evidence="2" id="KW-0677">Repeat</keyword>
<dbReference type="PANTHER" id="PTHR24403">
    <property type="entry name" value="ZINC FINGER PROTEIN"/>
    <property type="match status" value="1"/>
</dbReference>
<dbReference type="GO" id="GO:0010468">
    <property type="term" value="P:regulation of gene expression"/>
    <property type="evidence" value="ECO:0007669"/>
    <property type="project" value="TreeGrafter"/>
</dbReference>
<feature type="compositionally biased region" description="Basic and acidic residues" evidence="5">
    <location>
        <begin position="1933"/>
        <end position="1942"/>
    </location>
</feature>
<feature type="region of interest" description="Disordered" evidence="5">
    <location>
        <begin position="357"/>
        <end position="504"/>
    </location>
</feature>
<dbReference type="EMBL" id="JAJJHW010000095">
    <property type="protein sequence ID" value="KAH8387573.1"/>
    <property type="molecule type" value="Genomic_DNA"/>
</dbReference>
<feature type="compositionally biased region" description="Basic and acidic residues" evidence="5">
    <location>
        <begin position="1789"/>
        <end position="1803"/>
    </location>
</feature>
<feature type="compositionally biased region" description="Low complexity" evidence="5">
    <location>
        <begin position="638"/>
        <end position="649"/>
    </location>
</feature>
<feature type="compositionally biased region" description="Low complexity" evidence="5">
    <location>
        <begin position="1973"/>
        <end position="1984"/>
    </location>
</feature>
<evidence type="ECO:0000313" key="8">
    <source>
        <dbReference type="Proteomes" id="UP001200034"/>
    </source>
</evidence>
<organism evidence="7 8">
    <name type="scientific">Drosophila rubida</name>
    <dbReference type="NCBI Taxonomy" id="30044"/>
    <lineage>
        <taxon>Eukaryota</taxon>
        <taxon>Metazoa</taxon>
        <taxon>Ecdysozoa</taxon>
        <taxon>Arthropoda</taxon>
        <taxon>Hexapoda</taxon>
        <taxon>Insecta</taxon>
        <taxon>Pterygota</taxon>
        <taxon>Neoptera</taxon>
        <taxon>Endopterygota</taxon>
        <taxon>Diptera</taxon>
        <taxon>Brachycera</taxon>
        <taxon>Muscomorpha</taxon>
        <taxon>Ephydroidea</taxon>
        <taxon>Drosophilidae</taxon>
        <taxon>Drosophila</taxon>
    </lineage>
</organism>
<dbReference type="GO" id="GO:0005634">
    <property type="term" value="C:nucleus"/>
    <property type="evidence" value="ECO:0007669"/>
    <property type="project" value="TreeGrafter"/>
</dbReference>
<feature type="compositionally biased region" description="Basic and acidic residues" evidence="5">
    <location>
        <begin position="1040"/>
        <end position="1058"/>
    </location>
</feature>
<dbReference type="PANTHER" id="PTHR24403:SF67">
    <property type="entry name" value="FI01116P-RELATED"/>
    <property type="match status" value="1"/>
</dbReference>
<evidence type="ECO:0000256" key="1">
    <source>
        <dbReference type="ARBA" id="ARBA00022723"/>
    </source>
</evidence>
<feature type="region of interest" description="Disordered" evidence="5">
    <location>
        <begin position="1296"/>
        <end position="1363"/>
    </location>
</feature>
<feature type="compositionally biased region" description="Basic and acidic residues" evidence="5">
    <location>
        <begin position="984"/>
        <end position="1030"/>
    </location>
</feature>
<feature type="compositionally biased region" description="Polar residues" evidence="5">
    <location>
        <begin position="1079"/>
        <end position="1088"/>
    </location>
</feature>
<dbReference type="Gene3D" id="3.30.160.60">
    <property type="entry name" value="Classic Zinc Finger"/>
    <property type="match status" value="1"/>
</dbReference>
<proteinExistence type="predicted"/>
<feature type="compositionally biased region" description="Acidic residues" evidence="5">
    <location>
        <begin position="1922"/>
        <end position="1932"/>
    </location>
</feature>
<sequence length="2833" mass="312830">MSDSADEIVEVNSESPQYNEAKVQQLRDCAPFVRTLVTKFRNNMADEQWKKLNMLGELLESDMSSAMFYARFTESKLVKIEAVINKLKLKYGPLLNPTEVIVIDGEQPTTSTARSDENRAKGSAEQRLAAKRKTSETSNVNATGTGTLRVSAKTNTVKGTGRISAATATAHNKPEGTRRSKESTATATAAGINAWPTMSTAIVVYPPSLSRTSFPAATAKLTDLESTRTAKQMATSIGKETNSLSFDLTSSPDAATKRAELERRVNPPAPAPPKSRPKALLQPVVAATSKPTAETERITNPPAPPEISGTAVRATKPDFERRANPPRPSKPTSDVNLPLAPPLAVRLSDIDSSIGSRRKDYVRRSPRYTQSPIHPTPLAEAASKSAVFERRQKAPAAESQRKSNPPAPESVASSSDDGSTKAALEEARKKLAALRGTPETSTASASASASSPALVASPTVSPAANSVPMASNCNDPRGRNSGYRSSSNIPPPIPPKPSLLPITGNANGAMTWPHKESIPQKDFQLPQPVSVIATVSANNKTTSVIPGPTNNTNNNNNNNHNMNLNMSKAPRVSSNMPQSLNQLSSPGSADYHGNFPSCNNSVASIAGQDVGNTRRYGNLNGAVDSRDPRCAKWGQGSGSASQQQLAGAQYSPQSGPRRGPASGWQTSNNNNNNSYNPGAGNQSGGNINSPMWNNNNNNNNHFGNGSPNFGYNNRSNQYNRNGGGGCGGIPPGPNTAQGKSPGQYPSQSPVARTYREHLAAKAKQQEMQRQLEAAEKQRQVEAAAAEKKRKLQEAEKQRQLDEQETLSPNVESDKVQLDTSYRNVALTGGNPNKKLDFKIPKKTGAEKVSEAAELKGQKTDSIDKSEEQVVANNNNSEKPSSRKSSKKSKTDKVHKGEKVSKTVRFENEKVNKAENTDKAEKVHKGDRTDKADQTEKVSKADKSDKSSKAAKAEKVNKSAEADKSDNAAKKHSSVSSTKKSKSEKKKDEESNVKATKSEADNDKGKHLSKKDKPAPDKPKTKEDTDKKKPQVENTDNVENEPPKLAENSEPHAADKSSEVESEDSQQASSKRSHGKSKPSKPSTLSVGSATEGDKNADEAIKPANEEAETEAKKAQPKNTADEHKEEKIEPECKSDEPKSEELPKVPKVKVVLGANPHAMVVIPGDAINSNESPLKTMPELKRILKRRKSMMPTASKPLIDKLELFGGVSLDYEDLIDHKREQEKQQLKGKDEVTPVKFQAEPTAQRINRNLAIMFEKTSDNCSISTQNILAGKRRSRLNELTLNETQLSRNVFKTQLARAKRDSSKAGTNPDSPKRKRGRPRKDPDDSPTQQEKLSPSTKTTVGNEDEHLLLPPPRKKVKRSEVEKLNDDIAQMHYANDVLRVIGRRTYSAQPQLRRSSSSSSLNNSQHAEFAPFIRNVARRGRHYAASRGFNRAAFKTQHVRRQQTRKCVVRVARCAQLQRMLKDAQREVAEPTRATNVTCLVKNVNPEWHSQSSAVTSCVICAKDVRFPMSHYVQCHGEFYGARLPPNVLDELRTGKLSRPIYRTGTPTPKYNHHCVFCQKQLEIANTSWVEHYARHTGEFNFQCSHCNLPRIRQIDGEKHVAKCAPDAKLIVLSAFRRTAPVVLYVCRLCNFCQLSQQNLKKHLQHHHDVLQPTIKDLNQQLTIYNIDDVPVAHTKAAAKRLVVHHRGELAKPMKKKKLSKLNPKVRIKLTKNSDKLLAKTEPLEQASSQPVATAEAELPEETVCDVTDSLGMPPSRPDEEQLLVINECKLEQSEDIPGSSQPGREPPRFEQTAEQRASPELEVLEELDVDGTSSPKLEVSIAIPQTPVSDRLAAGEGDAEKEASPATKELISNQVPEEGQQHKPEEEVEQQREVEEQEPEIVEHSVGQLLESQPDVEQGSQPQPAQQIAVETQQEQQPEQELDPEEERELSPEQRTKESSSSSSSSGSSSRSLFRNFNKLCNKLKSRGSRSSTSSSGSASNVRVKSTNSPAPSSIECEAAVSETQDDCVIVDLPPTQTISPAMLYLISVQNVAFRLRGSPILKAAYYCRYPNCSFLFSNELEGLENHFARDHQSVRWNGSCTGCNLPAKEVPDELSIREELRHMVLVHMDKTMAPKLPQPEVVVPPPEPVLPKLRVRRFTGDRLVPDPVQEAEIEPEPALPKNALVANENTMLRGLLAATPRPSSQQQQELNAAGVGEFLHAKTPPTASDTPGVINRNTELGLLINQVYSLADVSAPLITGETVPLPVVSNNDFVLTQSLTQNFEGPIPTEINISIEPRQESPTPVANAGRREGQPRTQLIADRFRCMALNCNYCAHTVMCIREHMKFHRFSFGSKDYLQCAYCSHVARDVNDYVQHGVIEHGLANREELQEPNLGASAALSQRIRDVLQKRNAPLPASSTAAAVGDNSTTESTTEQTTRGETPICLVFEELLRDTGYSDDKLYACPFKGCNVNLTEDAFVNHVRYHKSSNPNTGPLVCKFCSQTNEKAMALRAHLQHMHQRHKYFCSICLETTVNPRLMLQHMRSLHEAEFQKLNFQQHFLELTAASDASDMPKCWVSAMEQPFGQEQMEDFLSRLIEELRVRRNNKWIYRPSELHLVAKRNGGHRQLMCAECKSVTNEPKALFTHLLRHREQAVRLAYPVEEAATPAAAAMQPAQQELITTIEAPTTAASEDQHQADEQLPIVPAKVAVPGRQLVMPPRYQFVPKELRYKCGVPDCGQQWDTELAFRQHLTTRHSYTDVYKCPHCQYEERSLVLEKLLEHLSHHKRHIYQCGACTSFMPRRSCIDRHIHDKHAGSGQDVDVIIHRRDIATTLSKPAEVRWFKSGELL</sequence>
<feature type="compositionally biased region" description="Low complexity" evidence="5">
    <location>
        <begin position="1943"/>
        <end position="1956"/>
    </location>
</feature>
<evidence type="ECO:0000313" key="7">
    <source>
        <dbReference type="EMBL" id="KAH8387573.1"/>
    </source>
</evidence>
<protein>
    <recommendedName>
        <fullName evidence="6">C2H2-type domain-containing protein</fullName>
    </recommendedName>
</protein>
<comment type="caution">
    <text evidence="7">The sequence shown here is derived from an EMBL/GenBank/DDBJ whole genome shotgun (WGS) entry which is preliminary data.</text>
</comment>
<feature type="compositionally biased region" description="Polar residues" evidence="5">
    <location>
        <begin position="572"/>
        <end position="587"/>
    </location>
</feature>
<keyword evidence="1" id="KW-0479">Metal-binding</keyword>
<name>A0AAD4KAT5_9MUSC</name>
<evidence type="ECO:0000259" key="6">
    <source>
        <dbReference type="PROSITE" id="PS00028"/>
    </source>
</evidence>
<gene>
    <name evidence="7" type="ORF">KR093_008029</name>
</gene>
<feature type="domain" description="C2H2-type" evidence="6">
    <location>
        <begin position="2777"/>
        <end position="2798"/>
    </location>
</feature>
<feature type="region of interest" description="Disordered" evidence="5">
    <location>
        <begin position="784"/>
        <end position="1143"/>
    </location>
</feature>
<dbReference type="SMART" id="SM00355">
    <property type="entry name" value="ZnF_C2H2"/>
    <property type="match status" value="12"/>
</dbReference>
<feature type="compositionally biased region" description="Polar residues" evidence="5">
    <location>
        <begin position="711"/>
        <end position="720"/>
    </location>
</feature>
<keyword evidence="4" id="KW-0862">Zinc</keyword>
<dbReference type="InterPro" id="IPR050688">
    <property type="entry name" value="Zinc_finger/UBP_domain"/>
</dbReference>
<feature type="region of interest" description="Disordered" evidence="5">
    <location>
        <begin position="1777"/>
        <end position="1956"/>
    </location>
</feature>
<feature type="compositionally biased region" description="Pro residues" evidence="5">
    <location>
        <begin position="489"/>
        <end position="498"/>
    </location>
</feature>
<feature type="compositionally biased region" description="Low complexity" evidence="5">
    <location>
        <begin position="1909"/>
        <end position="1921"/>
    </location>
</feature>
<feature type="region of interest" description="Disordered" evidence="5">
    <location>
        <begin position="571"/>
        <end position="592"/>
    </location>
</feature>
<feature type="region of interest" description="Disordered" evidence="5">
    <location>
        <begin position="2400"/>
        <end position="2423"/>
    </location>
</feature>
<evidence type="ECO:0000256" key="2">
    <source>
        <dbReference type="ARBA" id="ARBA00022737"/>
    </source>
</evidence>
<feature type="compositionally biased region" description="Basic and acidic residues" evidence="5">
    <location>
        <begin position="114"/>
        <end position="124"/>
    </location>
</feature>
<dbReference type="Proteomes" id="UP001200034">
    <property type="component" value="Unassembled WGS sequence"/>
</dbReference>
<feature type="compositionally biased region" description="Low complexity" evidence="5">
    <location>
        <begin position="440"/>
        <end position="464"/>
    </location>
</feature>
<feature type="compositionally biased region" description="Polar residues" evidence="5">
    <location>
        <begin position="1985"/>
        <end position="1996"/>
    </location>
</feature>
<dbReference type="InterPro" id="IPR013087">
    <property type="entry name" value="Znf_C2H2_type"/>
</dbReference>
<feature type="compositionally biased region" description="Basic and acidic residues" evidence="5">
    <location>
        <begin position="888"/>
        <end position="968"/>
    </location>
</feature>
<evidence type="ECO:0000256" key="3">
    <source>
        <dbReference type="ARBA" id="ARBA00022771"/>
    </source>
</evidence>
<dbReference type="PROSITE" id="PS00028">
    <property type="entry name" value="ZINC_FINGER_C2H2_1"/>
    <property type="match status" value="2"/>
</dbReference>
<feature type="compositionally biased region" description="Basic and acidic residues" evidence="5">
    <location>
        <begin position="1091"/>
        <end position="1143"/>
    </location>
</feature>
<reference evidence="7" key="1">
    <citation type="journal article" date="2021" name="Mol. Ecol. Resour.">
        <title>Phylogenomic analyses of the genus Drosophila reveals genomic signals of climate adaptation.</title>
        <authorList>
            <person name="Li F."/>
            <person name="Rane R.V."/>
            <person name="Luria V."/>
            <person name="Xiong Z."/>
            <person name="Chen J."/>
            <person name="Li Z."/>
            <person name="Catullo R.A."/>
            <person name="Griffin P.C."/>
            <person name="Schiffer M."/>
            <person name="Pearce S."/>
            <person name="Lee S.F."/>
            <person name="McElroy K."/>
            <person name="Stocker A."/>
            <person name="Shirriffs J."/>
            <person name="Cockerell F."/>
            <person name="Coppin C."/>
            <person name="Sgro C.M."/>
            <person name="Karger A."/>
            <person name="Cain J.W."/>
            <person name="Weber J.A."/>
            <person name="Santpere G."/>
            <person name="Kirschner M.W."/>
            <person name="Hoffmann A.A."/>
            <person name="Oakeshott J.G."/>
            <person name="Zhang G."/>
        </authorList>
    </citation>
    <scope>NUCLEOTIDE SEQUENCE</scope>
    <source>
        <strain evidence="7">BGI-SZ-2011g</strain>
    </source>
</reference>
<dbReference type="GO" id="GO:0008270">
    <property type="term" value="F:zinc ion binding"/>
    <property type="evidence" value="ECO:0007669"/>
    <property type="project" value="UniProtKB-KW"/>
</dbReference>
<feature type="compositionally biased region" description="Low complexity" evidence="5">
    <location>
        <begin position="2414"/>
        <end position="2423"/>
    </location>
</feature>
<feature type="compositionally biased region" description="Low complexity" evidence="5">
    <location>
        <begin position="479"/>
        <end position="488"/>
    </location>
</feature>
<evidence type="ECO:0000256" key="5">
    <source>
        <dbReference type="SAM" id="MobiDB-lite"/>
    </source>
</evidence>
<feature type="region of interest" description="Disordered" evidence="5">
    <location>
        <begin position="259"/>
        <end position="339"/>
    </location>
</feature>
<feature type="region of interest" description="Disordered" evidence="5">
    <location>
        <begin position="1969"/>
        <end position="1999"/>
    </location>
</feature>
<feature type="compositionally biased region" description="Polar residues" evidence="5">
    <location>
        <begin position="734"/>
        <end position="750"/>
    </location>
</feature>
<feature type="domain" description="C2H2-type" evidence="6">
    <location>
        <begin position="2717"/>
        <end position="2740"/>
    </location>
</feature>
<feature type="compositionally biased region" description="Basic and acidic residues" evidence="5">
    <location>
        <begin position="791"/>
        <end position="801"/>
    </location>
</feature>
<feature type="region of interest" description="Disordered" evidence="5">
    <location>
        <begin position="106"/>
        <end position="143"/>
    </location>
</feature>
<feature type="compositionally biased region" description="Basic and acidic residues" evidence="5">
    <location>
        <begin position="1863"/>
        <end position="1878"/>
    </location>
</feature>